<name>A0A1B6KZ82_9HEMI</name>
<feature type="non-terminal residue" evidence="2">
    <location>
        <position position="1"/>
    </location>
</feature>
<reference evidence="2" key="1">
    <citation type="submission" date="2015-11" db="EMBL/GenBank/DDBJ databases">
        <title>De novo transcriptome assembly of four potential Pierce s Disease insect vectors from Arizona vineyards.</title>
        <authorList>
            <person name="Tassone E.E."/>
        </authorList>
    </citation>
    <scope>NUCLEOTIDE SEQUENCE</scope>
</reference>
<evidence type="ECO:0000313" key="2">
    <source>
        <dbReference type="EMBL" id="JAT16752.1"/>
    </source>
</evidence>
<dbReference type="AlphaFoldDB" id="A0A1B6KZ82"/>
<feature type="compositionally biased region" description="Low complexity" evidence="1">
    <location>
        <begin position="264"/>
        <end position="278"/>
    </location>
</feature>
<proteinExistence type="predicted"/>
<evidence type="ECO:0000256" key="1">
    <source>
        <dbReference type="SAM" id="MobiDB-lite"/>
    </source>
</evidence>
<protein>
    <submittedName>
        <fullName evidence="2">Uncharacterized protein</fullName>
    </submittedName>
</protein>
<organism evidence="2">
    <name type="scientific">Graphocephala atropunctata</name>
    <dbReference type="NCBI Taxonomy" id="36148"/>
    <lineage>
        <taxon>Eukaryota</taxon>
        <taxon>Metazoa</taxon>
        <taxon>Ecdysozoa</taxon>
        <taxon>Arthropoda</taxon>
        <taxon>Hexapoda</taxon>
        <taxon>Insecta</taxon>
        <taxon>Pterygota</taxon>
        <taxon>Neoptera</taxon>
        <taxon>Paraneoptera</taxon>
        <taxon>Hemiptera</taxon>
        <taxon>Auchenorrhyncha</taxon>
        <taxon>Membracoidea</taxon>
        <taxon>Cicadellidae</taxon>
        <taxon>Cicadellinae</taxon>
        <taxon>Cicadellini</taxon>
        <taxon>Graphocephala</taxon>
    </lineage>
</organism>
<feature type="non-terminal residue" evidence="2">
    <location>
        <position position="351"/>
    </location>
</feature>
<accession>A0A1B6KZ82</accession>
<feature type="region of interest" description="Disordered" evidence="1">
    <location>
        <begin position="257"/>
        <end position="280"/>
    </location>
</feature>
<gene>
    <name evidence="2" type="ORF">g.28136</name>
</gene>
<sequence>SIQQVLQHFEPPTQDSVFFEKPIVIASQSLDDEDQPVLKLTSPFKETISDDEHANVTAKEVGNSDNSLNYSNAIQIDGSPLAEEVITKDASMNMSMTFTGGVIDTSMTLNGQSTAVISQSRETSDDLHQHSYCQENLLTQSMTAFMNSNIAETNEFTTYLDQKMCDALYVPLSNLNESSNPSTFENGLQSFMEITMANTNPVMFEQSTTSYSYNQTVKQYSGDCPEQKSSEEVELSENVSTDSITLLGLGKNNCDAQNENNECSESSSSLDFPSQSSSHGIMQQSMSDYVTNRSFNLVIPDCDILDQNSTHDDELRQQCERQVENVLLMKWPAHFHDQLSALQEENQLLGR</sequence>
<dbReference type="EMBL" id="GEBQ01023225">
    <property type="protein sequence ID" value="JAT16752.1"/>
    <property type="molecule type" value="Transcribed_RNA"/>
</dbReference>